<dbReference type="OrthoDB" id="9806008at2"/>
<dbReference type="Pfam" id="PF01553">
    <property type="entry name" value="Acyltransferase"/>
    <property type="match status" value="1"/>
</dbReference>
<dbReference type="Proteomes" id="UP000198785">
    <property type="component" value="Unassembled WGS sequence"/>
</dbReference>
<dbReference type="SMART" id="SM00563">
    <property type="entry name" value="PlsC"/>
    <property type="match status" value="1"/>
</dbReference>
<dbReference type="STRING" id="683125.SAMN05660206_101103"/>
<organism evidence="6 7">
    <name type="scientific">Sphingobacterium wenxiniae</name>
    <dbReference type="NCBI Taxonomy" id="683125"/>
    <lineage>
        <taxon>Bacteria</taxon>
        <taxon>Pseudomonadati</taxon>
        <taxon>Bacteroidota</taxon>
        <taxon>Sphingobacteriia</taxon>
        <taxon>Sphingobacteriales</taxon>
        <taxon>Sphingobacteriaceae</taxon>
        <taxon>Sphingobacterium</taxon>
    </lineage>
</organism>
<keyword evidence="7" id="KW-1185">Reference proteome</keyword>
<reference evidence="6 7" key="1">
    <citation type="submission" date="2016-10" db="EMBL/GenBank/DDBJ databases">
        <authorList>
            <person name="de Groot N.N."/>
        </authorList>
    </citation>
    <scope>NUCLEOTIDE SEQUENCE [LARGE SCALE GENOMIC DNA]</scope>
    <source>
        <strain evidence="6 7">DSM 22789</strain>
    </source>
</reference>
<keyword evidence="4" id="KW-0472">Membrane</keyword>
<dbReference type="InterPro" id="IPR002123">
    <property type="entry name" value="Plipid/glycerol_acylTrfase"/>
</dbReference>
<keyword evidence="4" id="KW-0812">Transmembrane</keyword>
<feature type="transmembrane region" description="Helical" evidence="4">
    <location>
        <begin position="254"/>
        <end position="279"/>
    </location>
</feature>
<evidence type="ECO:0000313" key="6">
    <source>
        <dbReference type="EMBL" id="SFS31488.1"/>
    </source>
</evidence>
<feature type="transmembrane region" description="Helical" evidence="4">
    <location>
        <begin position="285"/>
        <end position="305"/>
    </location>
</feature>
<dbReference type="SUPFAM" id="SSF69593">
    <property type="entry name" value="Glycerol-3-phosphate (1)-acyltransferase"/>
    <property type="match status" value="1"/>
</dbReference>
<evidence type="ECO:0000256" key="1">
    <source>
        <dbReference type="ARBA" id="ARBA00005189"/>
    </source>
</evidence>
<dbReference type="AlphaFoldDB" id="A0A1I6NUF3"/>
<evidence type="ECO:0000313" key="7">
    <source>
        <dbReference type="Proteomes" id="UP000198785"/>
    </source>
</evidence>
<protein>
    <submittedName>
        <fullName evidence="6">1-acyl-sn-glycerol-3-phosphate acyltransferase</fullName>
    </submittedName>
</protein>
<accession>A0A1I6NUF3</accession>
<evidence type="ECO:0000256" key="2">
    <source>
        <dbReference type="ARBA" id="ARBA00022679"/>
    </source>
</evidence>
<dbReference type="RefSeq" id="WP_093363210.1">
    <property type="nucleotide sequence ID" value="NZ_FOZZ01000001.1"/>
</dbReference>
<dbReference type="GO" id="GO:0006654">
    <property type="term" value="P:phosphatidic acid biosynthetic process"/>
    <property type="evidence" value="ECO:0007669"/>
    <property type="project" value="TreeGrafter"/>
</dbReference>
<feature type="domain" description="Phospholipid/glycerol acyltransferase" evidence="5">
    <location>
        <begin position="35"/>
        <end position="161"/>
    </location>
</feature>
<dbReference type="GO" id="GO:0003841">
    <property type="term" value="F:1-acylglycerol-3-phosphate O-acyltransferase activity"/>
    <property type="evidence" value="ECO:0007669"/>
    <property type="project" value="TreeGrafter"/>
</dbReference>
<sequence>MLYQVLRAYVRLGLHWYVPDFRKDQLEQAKYEGPSVIVSNHPNSFFDSLIIAVNAPVEIRFLTRGDIFKHPLANWVLRSLYMLPIYKRTDDPEYAVKNDFTFDECMRQLQAGKHILIFPEGRSHNLWYLQPLMNGGLTSLMERAYWAEVPLQIQPYVLNYNSFVDVPKSVSLKALPVIDTTEYISGHAVQSAEVIQVVKENLKENMTESPLEPHLPDEKTLTLLRIPAKIGYYTQFWFYRLWRDYIRKRTEGTIFFDSLLFGVLLFSYPVFVFLISFIVGKLTGFWIGLFVFLFLPATAYCMAIYQKIKVETDLETHKGNRLSK</sequence>
<keyword evidence="2 6" id="KW-0808">Transferase</keyword>
<keyword evidence="4" id="KW-1133">Transmembrane helix</keyword>
<evidence type="ECO:0000259" key="5">
    <source>
        <dbReference type="SMART" id="SM00563"/>
    </source>
</evidence>
<evidence type="ECO:0000256" key="4">
    <source>
        <dbReference type="SAM" id="Phobius"/>
    </source>
</evidence>
<comment type="pathway">
    <text evidence="1">Lipid metabolism.</text>
</comment>
<gene>
    <name evidence="6" type="ORF">SAMN05660206_101103</name>
</gene>
<dbReference type="PANTHER" id="PTHR10434">
    <property type="entry name" value="1-ACYL-SN-GLYCEROL-3-PHOSPHATE ACYLTRANSFERASE"/>
    <property type="match status" value="1"/>
</dbReference>
<dbReference type="PANTHER" id="PTHR10434:SF11">
    <property type="entry name" value="1-ACYL-SN-GLYCEROL-3-PHOSPHATE ACYLTRANSFERASE"/>
    <property type="match status" value="1"/>
</dbReference>
<keyword evidence="3 6" id="KW-0012">Acyltransferase</keyword>
<dbReference type="EMBL" id="FOZZ01000001">
    <property type="protein sequence ID" value="SFS31488.1"/>
    <property type="molecule type" value="Genomic_DNA"/>
</dbReference>
<name>A0A1I6NUF3_9SPHI</name>
<evidence type="ECO:0000256" key="3">
    <source>
        <dbReference type="ARBA" id="ARBA00023315"/>
    </source>
</evidence>
<proteinExistence type="predicted"/>